<dbReference type="EMBL" id="MT142530">
    <property type="protein sequence ID" value="QJA84517.1"/>
    <property type="molecule type" value="Genomic_DNA"/>
</dbReference>
<dbReference type="EMBL" id="MT141564">
    <property type="protein sequence ID" value="QJA67005.1"/>
    <property type="molecule type" value="Genomic_DNA"/>
</dbReference>
<name>A0A6H1ZNN6_9ZZZZ</name>
<organism evidence="2">
    <name type="scientific">viral metagenome</name>
    <dbReference type="NCBI Taxonomy" id="1070528"/>
    <lineage>
        <taxon>unclassified sequences</taxon>
        <taxon>metagenomes</taxon>
        <taxon>organismal metagenomes</taxon>
    </lineage>
</organism>
<dbReference type="EMBL" id="MT144109">
    <property type="protein sequence ID" value="QJA48927.1"/>
    <property type="molecule type" value="Genomic_DNA"/>
</dbReference>
<dbReference type="AlphaFoldDB" id="A0A6H1ZNN6"/>
<dbReference type="Gene3D" id="1.10.260.40">
    <property type="entry name" value="lambda repressor-like DNA-binding domains"/>
    <property type="match status" value="1"/>
</dbReference>
<evidence type="ECO:0000313" key="5">
    <source>
        <dbReference type="EMBL" id="QJI00947.1"/>
    </source>
</evidence>
<evidence type="ECO:0000259" key="1">
    <source>
        <dbReference type="PROSITE" id="PS50943"/>
    </source>
</evidence>
<gene>
    <name evidence="4" type="ORF">MM415A00187_0052</name>
    <name evidence="3" type="ORF">MM415B00313_0053</name>
    <name evidence="2" type="ORF">TM448A01192_0017</name>
    <name evidence="5" type="ORF">TM448B02176_0006</name>
</gene>
<protein>
    <submittedName>
        <fullName evidence="2">Putative DNA binding, helix-turn-helix domain containing protein</fullName>
    </submittedName>
</protein>
<dbReference type="Pfam" id="PF13560">
    <property type="entry name" value="HTH_31"/>
    <property type="match status" value="1"/>
</dbReference>
<dbReference type="SUPFAM" id="SSF47413">
    <property type="entry name" value="lambda repressor-like DNA-binding domains"/>
    <property type="match status" value="1"/>
</dbReference>
<evidence type="ECO:0000313" key="3">
    <source>
        <dbReference type="EMBL" id="QJA67005.1"/>
    </source>
</evidence>
<accession>A0A6H1ZNN6</accession>
<sequence length="82" mass="9775">MTDKILEIEKFDKKILGENLSILRRRNKLSQADLAWILKSSVRNIQRIERGELDLKNSLLIELLEEYKYEGDIRDLYKKVLV</sequence>
<dbReference type="CDD" id="cd00093">
    <property type="entry name" value="HTH_XRE"/>
    <property type="match status" value="1"/>
</dbReference>
<dbReference type="GO" id="GO:0003677">
    <property type="term" value="F:DNA binding"/>
    <property type="evidence" value="ECO:0007669"/>
    <property type="project" value="InterPro"/>
</dbReference>
<evidence type="ECO:0000313" key="4">
    <source>
        <dbReference type="EMBL" id="QJA84517.1"/>
    </source>
</evidence>
<reference evidence="2" key="1">
    <citation type="submission" date="2020-03" db="EMBL/GenBank/DDBJ databases">
        <title>The deep terrestrial virosphere.</title>
        <authorList>
            <person name="Holmfeldt K."/>
            <person name="Nilsson E."/>
            <person name="Simone D."/>
            <person name="Lopez-Fernandez M."/>
            <person name="Wu X."/>
            <person name="de Brujin I."/>
            <person name="Lundin D."/>
            <person name="Andersson A."/>
            <person name="Bertilsson S."/>
            <person name="Dopson M."/>
        </authorList>
    </citation>
    <scope>NUCLEOTIDE SEQUENCE</scope>
    <source>
        <strain evidence="4">MM415A00187</strain>
        <strain evidence="3">MM415B00313</strain>
        <strain evidence="2">TM448A01192</strain>
        <strain evidence="5">TM448B02176</strain>
    </source>
</reference>
<dbReference type="InterPro" id="IPR010982">
    <property type="entry name" value="Lambda_DNA-bd_dom_sf"/>
</dbReference>
<evidence type="ECO:0000313" key="2">
    <source>
        <dbReference type="EMBL" id="QJA48927.1"/>
    </source>
</evidence>
<proteinExistence type="predicted"/>
<dbReference type="InterPro" id="IPR001387">
    <property type="entry name" value="Cro/C1-type_HTH"/>
</dbReference>
<feature type="domain" description="HTH cro/C1-type" evidence="1">
    <location>
        <begin position="20"/>
        <end position="76"/>
    </location>
</feature>
<dbReference type="PROSITE" id="PS50943">
    <property type="entry name" value="HTH_CROC1"/>
    <property type="match status" value="1"/>
</dbReference>
<dbReference type="EMBL" id="MT144887">
    <property type="protein sequence ID" value="QJI00947.1"/>
    <property type="molecule type" value="Genomic_DNA"/>
</dbReference>